<accession>K9VWC0</accession>
<dbReference type="Gene3D" id="3.40.50.300">
    <property type="entry name" value="P-loop containing nucleotide triphosphate hydrolases"/>
    <property type="match status" value="1"/>
</dbReference>
<dbReference type="eggNOG" id="COG1121">
    <property type="taxonomic scope" value="Bacteria"/>
</dbReference>
<dbReference type="STRING" id="1173022.Cri9333_1376"/>
<evidence type="ECO:0000259" key="5">
    <source>
        <dbReference type="PROSITE" id="PS50893"/>
    </source>
</evidence>
<dbReference type="OrthoDB" id="9806726at2"/>
<dbReference type="PROSITE" id="PS00211">
    <property type="entry name" value="ABC_TRANSPORTER_1"/>
    <property type="match status" value="1"/>
</dbReference>
<dbReference type="PANTHER" id="PTHR42734">
    <property type="entry name" value="METAL TRANSPORT SYSTEM ATP-BINDING PROTEIN TM_0124-RELATED"/>
    <property type="match status" value="1"/>
</dbReference>
<dbReference type="PANTHER" id="PTHR42734:SF5">
    <property type="entry name" value="IRON TRANSPORT SYSTEM ATP-BINDING PROTEIN HI_0361-RELATED"/>
    <property type="match status" value="1"/>
</dbReference>
<feature type="domain" description="ABC transporter" evidence="5">
    <location>
        <begin position="2"/>
        <end position="233"/>
    </location>
</feature>
<dbReference type="InterPro" id="IPR003439">
    <property type="entry name" value="ABC_transporter-like_ATP-bd"/>
</dbReference>
<dbReference type="GO" id="GO:0005524">
    <property type="term" value="F:ATP binding"/>
    <property type="evidence" value="ECO:0007669"/>
    <property type="project" value="UniProtKB-KW"/>
</dbReference>
<dbReference type="HOGENOM" id="CLU_000604_1_11_3"/>
<dbReference type="InterPro" id="IPR003593">
    <property type="entry name" value="AAA+_ATPase"/>
</dbReference>
<sequence>MLEVQNLAVNYRGVSALQGVSFSIAPGQLVGLIGPNGAGKSTLVKAMLGLIPTVSGFVRFNQRPLKQQRQQVAYIPQRSQIDWDYPVTVWNVVLMGRTFDRGLFSRISRQSQQLAENALQRVGMWELRHRQIGELSGGQQQRVFIARAIAQQAEIFLFDEPLIGIDKKTEALIFEVFSDLKAERKTLLVSSHQWGQDLAKYDSLLLLNQQLVAVGLPQEVMTIENIQRAYGQGISNPVKQSLETLYFC</sequence>
<evidence type="ECO:0000256" key="1">
    <source>
        <dbReference type="ARBA" id="ARBA00005417"/>
    </source>
</evidence>
<keyword evidence="7" id="KW-1185">Reference proteome</keyword>
<keyword evidence="2" id="KW-0813">Transport</keyword>
<dbReference type="InterPro" id="IPR017871">
    <property type="entry name" value="ABC_transporter-like_CS"/>
</dbReference>
<proteinExistence type="inferred from homology"/>
<dbReference type="InterPro" id="IPR027417">
    <property type="entry name" value="P-loop_NTPase"/>
</dbReference>
<dbReference type="GO" id="GO:0016887">
    <property type="term" value="F:ATP hydrolysis activity"/>
    <property type="evidence" value="ECO:0007669"/>
    <property type="project" value="InterPro"/>
</dbReference>
<dbReference type="InterPro" id="IPR050153">
    <property type="entry name" value="Metal_Ion_Import_ABC"/>
</dbReference>
<evidence type="ECO:0000256" key="4">
    <source>
        <dbReference type="ARBA" id="ARBA00022840"/>
    </source>
</evidence>
<organism evidence="6 7">
    <name type="scientific">Crinalium epipsammum PCC 9333</name>
    <dbReference type="NCBI Taxonomy" id="1173022"/>
    <lineage>
        <taxon>Bacteria</taxon>
        <taxon>Bacillati</taxon>
        <taxon>Cyanobacteriota</taxon>
        <taxon>Cyanophyceae</taxon>
        <taxon>Gomontiellales</taxon>
        <taxon>Gomontiellaceae</taxon>
        <taxon>Crinalium</taxon>
    </lineage>
</organism>
<dbReference type="EMBL" id="CP003620">
    <property type="protein sequence ID" value="AFZ12271.1"/>
    <property type="molecule type" value="Genomic_DNA"/>
</dbReference>
<comment type="similarity">
    <text evidence="1">Belongs to the ABC transporter superfamily.</text>
</comment>
<evidence type="ECO:0000313" key="7">
    <source>
        <dbReference type="Proteomes" id="UP000010472"/>
    </source>
</evidence>
<protein>
    <submittedName>
        <fullName evidence="6">Phosphonate-transporting ATPase</fullName>
        <ecNumber evidence="6">3.6.3.28</ecNumber>
    </submittedName>
</protein>
<dbReference type="AlphaFoldDB" id="K9VWC0"/>
<dbReference type="PROSITE" id="PS50893">
    <property type="entry name" value="ABC_TRANSPORTER_2"/>
    <property type="match status" value="1"/>
</dbReference>
<dbReference type="Pfam" id="PF00005">
    <property type="entry name" value="ABC_tran"/>
    <property type="match status" value="1"/>
</dbReference>
<name>K9VWC0_9CYAN</name>
<evidence type="ECO:0000313" key="6">
    <source>
        <dbReference type="EMBL" id="AFZ12271.1"/>
    </source>
</evidence>
<evidence type="ECO:0000256" key="2">
    <source>
        <dbReference type="ARBA" id="ARBA00022448"/>
    </source>
</evidence>
<dbReference type="KEGG" id="cep:Cri9333_1376"/>
<keyword evidence="6" id="KW-0378">Hydrolase</keyword>
<dbReference type="SMART" id="SM00382">
    <property type="entry name" value="AAA"/>
    <property type="match status" value="1"/>
</dbReference>
<keyword evidence="3" id="KW-0547">Nucleotide-binding</keyword>
<gene>
    <name evidence="6" type="ORF">Cri9333_1376</name>
</gene>
<dbReference type="PATRIC" id="fig|1173022.3.peg.1493"/>
<evidence type="ECO:0000256" key="3">
    <source>
        <dbReference type="ARBA" id="ARBA00022741"/>
    </source>
</evidence>
<dbReference type="RefSeq" id="WP_015202393.1">
    <property type="nucleotide sequence ID" value="NC_019753.1"/>
</dbReference>
<dbReference type="Proteomes" id="UP000010472">
    <property type="component" value="Chromosome"/>
</dbReference>
<dbReference type="EC" id="3.6.3.28" evidence="6"/>
<dbReference type="SUPFAM" id="SSF52540">
    <property type="entry name" value="P-loop containing nucleoside triphosphate hydrolases"/>
    <property type="match status" value="1"/>
</dbReference>
<reference evidence="6 7" key="1">
    <citation type="submission" date="2012-06" db="EMBL/GenBank/DDBJ databases">
        <title>Finished chromosome of genome of Crinalium epipsammum PCC 9333.</title>
        <authorList>
            <consortium name="US DOE Joint Genome Institute"/>
            <person name="Gugger M."/>
            <person name="Coursin T."/>
            <person name="Rippka R."/>
            <person name="Tandeau De Marsac N."/>
            <person name="Huntemann M."/>
            <person name="Wei C.-L."/>
            <person name="Han J."/>
            <person name="Detter J.C."/>
            <person name="Han C."/>
            <person name="Tapia R."/>
            <person name="Davenport K."/>
            <person name="Daligault H."/>
            <person name="Erkkila T."/>
            <person name="Gu W."/>
            <person name="Munk A.C.C."/>
            <person name="Teshima H."/>
            <person name="Xu Y."/>
            <person name="Chain P."/>
            <person name="Chen A."/>
            <person name="Krypides N."/>
            <person name="Mavromatis K."/>
            <person name="Markowitz V."/>
            <person name="Szeto E."/>
            <person name="Ivanova N."/>
            <person name="Mikhailova N."/>
            <person name="Ovchinnikova G."/>
            <person name="Pagani I."/>
            <person name="Pati A."/>
            <person name="Goodwin L."/>
            <person name="Peters L."/>
            <person name="Pitluck S."/>
            <person name="Woyke T."/>
            <person name="Kerfeld C."/>
        </authorList>
    </citation>
    <scope>NUCLEOTIDE SEQUENCE [LARGE SCALE GENOMIC DNA]</scope>
    <source>
        <strain evidence="6 7">PCC 9333</strain>
    </source>
</reference>
<dbReference type="FunFam" id="3.40.50.300:FF:000134">
    <property type="entry name" value="Iron-enterobactin ABC transporter ATP-binding protein"/>
    <property type="match status" value="1"/>
</dbReference>
<keyword evidence="4" id="KW-0067">ATP-binding</keyword>
<dbReference type="CDD" id="cd03235">
    <property type="entry name" value="ABC_Metallic_Cations"/>
    <property type="match status" value="1"/>
</dbReference>